<dbReference type="PANTHER" id="PTHR36694:SF11">
    <property type="entry name" value="LP21121P-RELATED"/>
    <property type="match status" value="1"/>
</dbReference>
<comment type="caution">
    <text evidence="3">The sequence shown here is derived from an EMBL/GenBank/DDBJ whole genome shotgun (WGS) entry which is preliminary data.</text>
</comment>
<dbReference type="InterPro" id="IPR031720">
    <property type="entry name" value="DUF4728"/>
</dbReference>
<keyword evidence="2" id="KW-0812">Transmembrane</keyword>
<feature type="transmembrane region" description="Helical" evidence="2">
    <location>
        <begin position="111"/>
        <end position="134"/>
    </location>
</feature>
<feature type="region of interest" description="Disordered" evidence="1">
    <location>
        <begin position="218"/>
        <end position="269"/>
    </location>
</feature>
<protein>
    <submittedName>
        <fullName evidence="3">Uncharacterized protein</fullName>
    </submittedName>
</protein>
<keyword evidence="2" id="KW-0472">Membrane</keyword>
<feature type="compositionally biased region" description="Acidic residues" evidence="1">
    <location>
        <begin position="354"/>
        <end position="363"/>
    </location>
</feature>
<feature type="transmembrane region" description="Helical" evidence="2">
    <location>
        <begin position="140"/>
        <end position="162"/>
    </location>
</feature>
<dbReference type="Proteomes" id="UP000318571">
    <property type="component" value="Chromosome 5"/>
</dbReference>
<accession>A0A553PI34</accession>
<evidence type="ECO:0000313" key="4">
    <source>
        <dbReference type="Proteomes" id="UP000318571"/>
    </source>
</evidence>
<feature type="region of interest" description="Disordered" evidence="1">
    <location>
        <begin position="192"/>
        <end position="211"/>
    </location>
</feature>
<gene>
    <name evidence="3" type="ORF">TCAL_10526</name>
</gene>
<dbReference type="EMBL" id="VCGU01000004">
    <property type="protein sequence ID" value="TRY77339.1"/>
    <property type="molecule type" value="Genomic_DNA"/>
</dbReference>
<feature type="compositionally biased region" description="Polar residues" evidence="1">
    <location>
        <begin position="218"/>
        <end position="232"/>
    </location>
</feature>
<name>A0A553PI34_TIGCA</name>
<evidence type="ECO:0000256" key="1">
    <source>
        <dbReference type="SAM" id="MobiDB-lite"/>
    </source>
</evidence>
<feature type="compositionally biased region" description="Polar residues" evidence="1">
    <location>
        <begin position="327"/>
        <end position="343"/>
    </location>
</feature>
<feature type="transmembrane region" description="Helical" evidence="2">
    <location>
        <begin position="21"/>
        <end position="43"/>
    </location>
</feature>
<reference evidence="3 4" key="1">
    <citation type="journal article" date="2018" name="Nat. Ecol. Evol.">
        <title>Genomic signatures of mitonuclear coevolution across populations of Tigriopus californicus.</title>
        <authorList>
            <person name="Barreto F.S."/>
            <person name="Watson E.T."/>
            <person name="Lima T.G."/>
            <person name="Willett C.S."/>
            <person name="Edmands S."/>
            <person name="Li W."/>
            <person name="Burton R.S."/>
        </authorList>
    </citation>
    <scope>NUCLEOTIDE SEQUENCE [LARGE SCALE GENOMIC DNA]</scope>
    <source>
        <strain evidence="3 4">San Diego</strain>
    </source>
</reference>
<feature type="region of interest" description="Disordered" evidence="1">
    <location>
        <begin position="327"/>
        <end position="369"/>
    </location>
</feature>
<keyword evidence="4" id="KW-1185">Reference proteome</keyword>
<feature type="transmembrane region" description="Helical" evidence="2">
    <location>
        <begin position="82"/>
        <end position="104"/>
    </location>
</feature>
<sequence>MPDLKMVLLKRCCVCFSPRSGTVILGCFGILFAVLSMVPHVLILQHHEYYIGEFVKQQRSTGVRDIGDDDIPNIEYFSRMTWSFLVAVDVIFTFDSILLITGVACERRYFLIPWLVTSFCSRLFSVVMILAAMFSYANDFSFVIFFTLAPIQALGIYFWVVVYSTFHQMKPENESASTCALNFSQNHSTSISCQSRPNSLHSNTQPRPSLHGQVSLAQSNVATEPPSTTTVTIEEDRSCSQVTHSASISSVPSPRNTLRRGRASSPPPPYEAVAVDIDKEQQAIAAGLDSKNLTFSKQNSVETATLSAQGSGRDSQNDVPTAVLISPVTTSSISNDLVSSDTNPDMIENHGEETNDQDQDEEDCRLVQA</sequence>
<dbReference type="PANTHER" id="PTHR36694">
    <property type="entry name" value="PASIFLORA 1, ISOFORM A-RELATED"/>
    <property type="match status" value="1"/>
</dbReference>
<dbReference type="Pfam" id="PF15860">
    <property type="entry name" value="DUF4728"/>
    <property type="match status" value="1"/>
</dbReference>
<dbReference type="AlphaFoldDB" id="A0A553PI34"/>
<feature type="compositionally biased region" description="Polar residues" evidence="1">
    <location>
        <begin position="239"/>
        <end position="256"/>
    </location>
</feature>
<dbReference type="OMA" id="VACERRY"/>
<feature type="compositionally biased region" description="Polar residues" evidence="1">
    <location>
        <begin position="192"/>
        <end position="207"/>
    </location>
</feature>
<evidence type="ECO:0000256" key="2">
    <source>
        <dbReference type="SAM" id="Phobius"/>
    </source>
</evidence>
<evidence type="ECO:0000313" key="3">
    <source>
        <dbReference type="EMBL" id="TRY77339.1"/>
    </source>
</evidence>
<dbReference type="OrthoDB" id="8118226at2759"/>
<proteinExistence type="predicted"/>
<keyword evidence="2" id="KW-1133">Transmembrane helix</keyword>
<organism evidence="3 4">
    <name type="scientific">Tigriopus californicus</name>
    <name type="common">Marine copepod</name>
    <dbReference type="NCBI Taxonomy" id="6832"/>
    <lineage>
        <taxon>Eukaryota</taxon>
        <taxon>Metazoa</taxon>
        <taxon>Ecdysozoa</taxon>
        <taxon>Arthropoda</taxon>
        <taxon>Crustacea</taxon>
        <taxon>Multicrustacea</taxon>
        <taxon>Hexanauplia</taxon>
        <taxon>Copepoda</taxon>
        <taxon>Harpacticoida</taxon>
        <taxon>Harpacticidae</taxon>
        <taxon>Tigriopus</taxon>
    </lineage>
</organism>